<sequence>METLLFKLPTLYEVMIEKRPSKHCKTPYMADAVRDGVEEWLVHTPSLGCCGLVDKESNVLVQENSNKKTKSSHSVQLSIYQENHPTMGLQEVIIGVHPQLAETIVKTALEKDLIDQLKGHTNVETQKTYNESRLDFYGKAENGREFYLEVKTVPLADYVDEPKQRKSKKGKVLKNESDSIEEKKGFNEKIAYFPDGYRKNPKDVVSPRALKHVKELQHIVENTDARGILCFVIQRDDANVFQPSNIDPIYKEAVYEAYEAGVEIIALQVRYTREGECYYHRQLPVRLQSTKNEEKEHTLL</sequence>
<feature type="domain" description="Sugar fermentation stimulation protein C-terminal" evidence="1">
    <location>
        <begin position="188"/>
        <end position="274"/>
    </location>
</feature>
<organism evidence="2">
    <name type="scientific">viral metagenome</name>
    <dbReference type="NCBI Taxonomy" id="1070528"/>
    <lineage>
        <taxon>unclassified sequences</taxon>
        <taxon>metagenomes</taxon>
        <taxon>organismal metagenomes</taxon>
    </lineage>
</organism>
<evidence type="ECO:0000259" key="1">
    <source>
        <dbReference type="Pfam" id="PF03749"/>
    </source>
</evidence>
<dbReference type="EMBL" id="MN738755">
    <property type="protein sequence ID" value="QHS83438.1"/>
    <property type="molecule type" value="Genomic_DNA"/>
</dbReference>
<dbReference type="InterPro" id="IPR040452">
    <property type="entry name" value="SfsA_C"/>
</dbReference>
<dbReference type="PANTHER" id="PTHR30545">
    <property type="entry name" value="SUGAR FERMENTATION STIMULATION PROTEIN A"/>
    <property type="match status" value="1"/>
</dbReference>
<dbReference type="Gene3D" id="3.40.1350.60">
    <property type="match status" value="1"/>
</dbReference>
<reference evidence="2" key="1">
    <citation type="journal article" date="2020" name="Nature">
        <title>Giant virus diversity and host interactions through global metagenomics.</title>
        <authorList>
            <person name="Schulz F."/>
            <person name="Roux S."/>
            <person name="Paez-Espino D."/>
            <person name="Jungbluth S."/>
            <person name="Walsh D.A."/>
            <person name="Denef V.J."/>
            <person name="McMahon K.D."/>
            <person name="Konstantinidis K.T."/>
            <person name="Eloe-Fadrosh E.A."/>
            <person name="Kyrpides N.C."/>
            <person name="Woyke T."/>
        </authorList>
    </citation>
    <scope>NUCLEOTIDE SEQUENCE</scope>
    <source>
        <strain evidence="2">GVMAG-S-ERX555943-30</strain>
    </source>
</reference>
<evidence type="ECO:0000313" key="2">
    <source>
        <dbReference type="EMBL" id="QHS83438.1"/>
    </source>
</evidence>
<feature type="domain" description="Sugar fermentation stimulation protein C-terminal" evidence="1">
    <location>
        <begin position="99"/>
        <end position="157"/>
    </location>
</feature>
<accession>A0A6C0AUK7</accession>
<dbReference type="AlphaFoldDB" id="A0A6C0AUK7"/>
<dbReference type="InterPro" id="IPR005224">
    <property type="entry name" value="SfsA"/>
</dbReference>
<protein>
    <recommendedName>
        <fullName evidence="1">Sugar fermentation stimulation protein C-terminal domain-containing protein</fullName>
    </recommendedName>
</protein>
<dbReference type="Pfam" id="PF03749">
    <property type="entry name" value="SfsA"/>
    <property type="match status" value="2"/>
</dbReference>
<name>A0A6C0AUK7_9ZZZZ</name>
<proteinExistence type="predicted"/>
<dbReference type="GO" id="GO:0003677">
    <property type="term" value="F:DNA binding"/>
    <property type="evidence" value="ECO:0007669"/>
    <property type="project" value="InterPro"/>
</dbReference>
<dbReference type="PANTHER" id="PTHR30545:SF3">
    <property type="entry name" value="SUGAR FERMENTATION STIMULATION PROTEIN C-TERMINAL DOMAIN-CONTAINING PROTEIN"/>
    <property type="match status" value="1"/>
</dbReference>